<evidence type="ECO:0000313" key="5">
    <source>
        <dbReference type="Proteomes" id="UP000662821"/>
    </source>
</evidence>
<proteinExistence type="inferred from homology"/>
<accession>A0AAJ4MYB9</accession>
<comment type="similarity">
    <text evidence="1">Belongs to the barstar family.</text>
</comment>
<feature type="region of interest" description="Disordered" evidence="2">
    <location>
        <begin position="1"/>
        <end position="142"/>
    </location>
</feature>
<dbReference type="Gene3D" id="3.30.370.10">
    <property type="entry name" value="Barstar-like"/>
    <property type="match status" value="1"/>
</dbReference>
<gene>
    <name evidence="4" type="ORF">J3P46_12410</name>
</gene>
<dbReference type="InterPro" id="IPR035905">
    <property type="entry name" value="Barstar-like_sf"/>
</dbReference>
<sequence>MGLGGSTAGHAVATHPGLAAAQRPTPADGARHPACLPQAGRQHVAAGTDRRPRAAAGAYARRPRRRAGRLPGRLRDAAHPGGRQLDPAACGRHPARRPAWRSRGRLAAPVSGPGAVQGCARHPGAARNGGRRHAAKPAKPAQGHSVNRLALVTIDLSDINSPRQLHAALAAALGFPSFYGMNWDAFWDAVTGLVDMPQQLELRGWPAFAARLPDEAAILQRILARMAQEMPDLAAQVHYA</sequence>
<evidence type="ECO:0000259" key="3">
    <source>
        <dbReference type="Pfam" id="PF01337"/>
    </source>
</evidence>
<feature type="domain" description="Barstar (barnase inhibitor)" evidence="3">
    <location>
        <begin position="151"/>
        <end position="230"/>
    </location>
</feature>
<dbReference type="Pfam" id="PF01337">
    <property type="entry name" value="Barstar"/>
    <property type="match status" value="1"/>
</dbReference>
<dbReference type="InterPro" id="IPR000468">
    <property type="entry name" value="Barstar"/>
</dbReference>
<dbReference type="AlphaFoldDB" id="A0AAJ4MYB9"/>
<organism evidence="4 5">
    <name type="scientific">Janthinobacterium lividum</name>
    <dbReference type="NCBI Taxonomy" id="29581"/>
    <lineage>
        <taxon>Bacteria</taxon>
        <taxon>Pseudomonadati</taxon>
        <taxon>Pseudomonadota</taxon>
        <taxon>Betaproteobacteria</taxon>
        <taxon>Burkholderiales</taxon>
        <taxon>Oxalobacteraceae</taxon>
        <taxon>Janthinobacterium</taxon>
    </lineage>
</organism>
<dbReference type="Proteomes" id="UP000662821">
    <property type="component" value="Chromosome"/>
</dbReference>
<evidence type="ECO:0000256" key="1">
    <source>
        <dbReference type="ARBA" id="ARBA00006845"/>
    </source>
</evidence>
<protein>
    <submittedName>
        <fullName evidence="4">Barstar family protein</fullName>
    </submittedName>
</protein>
<dbReference type="CDD" id="cd05140">
    <property type="entry name" value="Barstar_AU1054-like"/>
    <property type="match status" value="1"/>
</dbReference>
<dbReference type="EMBL" id="CP071520">
    <property type="protein sequence ID" value="QSX99172.1"/>
    <property type="molecule type" value="Genomic_DNA"/>
</dbReference>
<feature type="compositionally biased region" description="Basic residues" evidence="2">
    <location>
        <begin position="93"/>
        <end position="104"/>
    </location>
</feature>
<evidence type="ECO:0000256" key="2">
    <source>
        <dbReference type="SAM" id="MobiDB-lite"/>
    </source>
</evidence>
<evidence type="ECO:0000313" key="4">
    <source>
        <dbReference type="EMBL" id="QSX99172.1"/>
    </source>
</evidence>
<name>A0AAJ4MYB9_9BURK</name>
<reference evidence="4 5" key="1">
    <citation type="submission" date="2021-03" db="EMBL/GenBank/DDBJ databases">
        <title>Draft genome sequence of Janthinobacterium sp. strain PLB02 isolated from infected primmorphs (Lubomirskia baicalensis).</title>
        <authorList>
            <person name="Chernogor L.I."/>
            <person name="Belikov S.I."/>
            <person name="Petrushin I.S."/>
        </authorList>
    </citation>
    <scope>NUCLEOTIDE SEQUENCE [LARGE SCALE GENOMIC DNA]</scope>
    <source>
        <strain evidence="4 5">PLB02</strain>
    </source>
</reference>
<dbReference type="SUPFAM" id="SSF52038">
    <property type="entry name" value="Barstar-related"/>
    <property type="match status" value="1"/>
</dbReference>